<dbReference type="GO" id="GO:0003841">
    <property type="term" value="F:1-acylglycerol-3-phosphate O-acyltransferase activity"/>
    <property type="evidence" value="ECO:0007669"/>
    <property type="project" value="TreeGrafter"/>
</dbReference>
<dbReference type="CDD" id="cd07989">
    <property type="entry name" value="LPLAT_AGPAT-like"/>
    <property type="match status" value="1"/>
</dbReference>
<dbReference type="RefSeq" id="WP_017835549.1">
    <property type="nucleotide sequence ID" value="NZ_NTGA01000006.1"/>
</dbReference>
<dbReference type="GO" id="GO:0005886">
    <property type="term" value="C:plasma membrane"/>
    <property type="evidence" value="ECO:0007669"/>
    <property type="project" value="TreeGrafter"/>
</dbReference>
<reference evidence="5" key="1">
    <citation type="submission" date="2017-09" db="EMBL/GenBank/DDBJ databases">
        <authorList>
            <person name="Zhang Y."/>
            <person name="Huang X."/>
            <person name="Liu J."/>
            <person name="Lu L."/>
            <person name="Peng K."/>
        </authorList>
    </citation>
    <scope>NUCLEOTIDE SEQUENCE [LARGE SCALE GENOMIC DNA]</scope>
    <source>
        <strain evidence="5">S-XJ-1</strain>
    </source>
</reference>
<evidence type="ECO:0000313" key="5">
    <source>
        <dbReference type="Proteomes" id="UP000218810"/>
    </source>
</evidence>
<evidence type="ECO:0000256" key="1">
    <source>
        <dbReference type="ARBA" id="ARBA00022679"/>
    </source>
</evidence>
<evidence type="ECO:0000256" key="2">
    <source>
        <dbReference type="ARBA" id="ARBA00023315"/>
    </source>
</evidence>
<dbReference type="AlphaFoldDB" id="A0A2A2WT35"/>
<dbReference type="EMBL" id="NTGA01000006">
    <property type="protein sequence ID" value="PAY24356.1"/>
    <property type="molecule type" value="Genomic_DNA"/>
</dbReference>
<proteinExistence type="predicted"/>
<dbReference type="PANTHER" id="PTHR10434:SF11">
    <property type="entry name" value="1-ACYL-SN-GLYCEROL-3-PHOSPHATE ACYLTRANSFERASE"/>
    <property type="match status" value="1"/>
</dbReference>
<dbReference type="SUPFAM" id="SSF69593">
    <property type="entry name" value="Glycerol-3-phosphate (1)-acyltransferase"/>
    <property type="match status" value="1"/>
</dbReference>
<dbReference type="GO" id="GO:0006654">
    <property type="term" value="P:phosphatidic acid biosynthetic process"/>
    <property type="evidence" value="ECO:0007669"/>
    <property type="project" value="TreeGrafter"/>
</dbReference>
<name>A0A2A2WT35_9ACTN</name>
<evidence type="ECO:0000313" key="4">
    <source>
        <dbReference type="EMBL" id="PAY24356.1"/>
    </source>
</evidence>
<dbReference type="InterPro" id="IPR002123">
    <property type="entry name" value="Plipid/glycerol_acylTrfase"/>
</dbReference>
<keyword evidence="5" id="KW-1185">Reference proteome</keyword>
<dbReference type="Pfam" id="PF01553">
    <property type="entry name" value="Acyltransferase"/>
    <property type="match status" value="1"/>
</dbReference>
<dbReference type="Proteomes" id="UP000218810">
    <property type="component" value="Unassembled WGS sequence"/>
</dbReference>
<keyword evidence="1 4" id="KW-0808">Transferase</keyword>
<keyword evidence="2 4" id="KW-0012">Acyltransferase</keyword>
<gene>
    <name evidence="4" type="ORF">CEY15_03640</name>
</gene>
<evidence type="ECO:0000259" key="3">
    <source>
        <dbReference type="SMART" id="SM00563"/>
    </source>
</evidence>
<comment type="caution">
    <text evidence="4">The sequence shown here is derived from an EMBL/GenBank/DDBJ whole genome shotgun (WGS) entry which is preliminary data.</text>
</comment>
<organism evidence="4 5">
    <name type="scientific">Dietzia natronolimnaea</name>
    <dbReference type="NCBI Taxonomy" id="161920"/>
    <lineage>
        <taxon>Bacteria</taxon>
        <taxon>Bacillati</taxon>
        <taxon>Actinomycetota</taxon>
        <taxon>Actinomycetes</taxon>
        <taxon>Mycobacteriales</taxon>
        <taxon>Dietziaceae</taxon>
        <taxon>Dietzia</taxon>
    </lineage>
</organism>
<dbReference type="PANTHER" id="PTHR10434">
    <property type="entry name" value="1-ACYL-SN-GLYCEROL-3-PHOSPHATE ACYLTRANSFERASE"/>
    <property type="match status" value="1"/>
</dbReference>
<feature type="domain" description="Phospholipid/glycerol acyltransferase" evidence="3">
    <location>
        <begin position="38"/>
        <end position="157"/>
    </location>
</feature>
<accession>A0A2A2WT35</accession>
<dbReference type="SMART" id="SM00563">
    <property type="entry name" value="PlsC"/>
    <property type="match status" value="1"/>
</dbReference>
<protein>
    <submittedName>
        <fullName evidence="4">1-acyl-sn-glycerol-3-phosphate acyltransferase</fullName>
    </submittedName>
</protein>
<sequence length="247" mass="27433">MTQVLYWLFKYVIIGPFLRMTSRTVLTGEENFPANGAAVLVGNHESVGDWLFTPLLLPRRVTFLAKSDYFTGSGIRGALSRWFFAGTGQYPIDRTNADAAQAALDAGMEVLSSGQILCVYPEGTRTPDGRLYRGKTGPARLALRAGVPIIPVGVVGTGDYIRKVTRPHRRTPVRVMIGEPLDLTPWAGREGDRVAEREITDEFMRRIQSLTGQEYVPDVYGAEMKKRYEAVRKSGRNLLDAPVEGQR</sequence>